<dbReference type="GO" id="GO:0006355">
    <property type="term" value="P:regulation of DNA-templated transcription"/>
    <property type="evidence" value="ECO:0007669"/>
    <property type="project" value="InterPro"/>
</dbReference>
<dbReference type="GO" id="GO:0003677">
    <property type="term" value="F:DNA binding"/>
    <property type="evidence" value="ECO:0007669"/>
    <property type="project" value="InterPro"/>
</dbReference>
<dbReference type="PANTHER" id="PTHR22970">
    <property type="entry name" value="AT-RICH INTERACTIVE DOMAIN-CONTAINING PROTEIN 2"/>
    <property type="match status" value="1"/>
</dbReference>
<keyword evidence="9" id="KW-1185">Reference proteome</keyword>
<dbReference type="EMBL" id="JAODUO010000584">
    <property type="protein sequence ID" value="KAK2177680.1"/>
    <property type="molecule type" value="Genomic_DNA"/>
</dbReference>
<evidence type="ECO:0000256" key="6">
    <source>
        <dbReference type="SAM" id="MobiDB-lite"/>
    </source>
</evidence>
<dbReference type="Proteomes" id="UP001209878">
    <property type="component" value="Unassembled WGS sequence"/>
</dbReference>
<dbReference type="Pfam" id="PF02257">
    <property type="entry name" value="RFX_DNA_binding"/>
    <property type="match status" value="1"/>
</dbReference>
<accession>A0AAD9KUQ4</accession>
<proteinExistence type="predicted"/>
<evidence type="ECO:0000259" key="7">
    <source>
        <dbReference type="PROSITE" id="PS50157"/>
    </source>
</evidence>
<dbReference type="PANTHER" id="PTHR22970:SF14">
    <property type="entry name" value="AT-RICH INTERACTIVE DOMAIN-CONTAINING PROTEIN 2"/>
    <property type="match status" value="1"/>
</dbReference>
<keyword evidence="4" id="KW-0539">Nucleus</keyword>
<keyword evidence="2" id="KW-0805">Transcription regulation</keyword>
<feature type="compositionally biased region" description="Low complexity" evidence="6">
    <location>
        <begin position="1257"/>
        <end position="1277"/>
    </location>
</feature>
<feature type="compositionally biased region" description="Basic and acidic residues" evidence="6">
    <location>
        <begin position="237"/>
        <end position="251"/>
    </location>
</feature>
<keyword evidence="5" id="KW-0479">Metal-binding</keyword>
<dbReference type="GO" id="GO:0006325">
    <property type="term" value="P:chromatin organization"/>
    <property type="evidence" value="ECO:0007669"/>
    <property type="project" value="UniProtKB-KW"/>
</dbReference>
<feature type="compositionally biased region" description="Polar residues" evidence="6">
    <location>
        <begin position="1222"/>
        <end position="1234"/>
    </location>
</feature>
<keyword evidence="5" id="KW-0863">Zinc-finger</keyword>
<dbReference type="PROSITE" id="PS00028">
    <property type="entry name" value="ZINC_FINGER_C2H2_1"/>
    <property type="match status" value="1"/>
</dbReference>
<keyword evidence="5" id="KW-0862">Zinc</keyword>
<evidence type="ECO:0000256" key="3">
    <source>
        <dbReference type="ARBA" id="ARBA00023163"/>
    </source>
</evidence>
<feature type="region of interest" description="Disordered" evidence="6">
    <location>
        <begin position="266"/>
        <end position="305"/>
    </location>
</feature>
<sequence>MDSETLACNWVQAYYEYGGPAENVSALPTISKSQLYVEYLSTCKRQGINYVINDSAFDHCIRVVFPKADVGKLEKCDTNDVFYRGVRRRALPLAFPPQSQPISDLCQMLQQSGGTQYATPGYPGSPSNTPMQHHMGHDGDITTTPHRMSHPAGAGSPLRPSTPQDMAYAPDGKSTDSSLIKSLLANKVHMHRRQQAGDGSDVKKQQQFYQQQFYQQHMQTQGPWASPPMHRPLNKHGTAEKRPFNDQPRSADGKFISRKVLAMSSASTSSLQSRSPVQQSRSPGHFRQQLPLPRRPQPSHSTEGMEVCSKSERAQDLLHSEKSVVVSMIQCVENSQQLGNVPGATASPGATDEGRYAVSRAKIERLNDHALGATEAMIEKIENRYVTLLEQELEKQAQADQSFKKPKQVTHTLPDATSVTSCQQQPAPSCQPTAPSCQLTTTSCPLSCQPTASVSHTNDTPNASNTAMQPKQGEQDLSDVPVKSALQGTMDNVSSTSNPHCVTGSVSNKSVQNIADTVTHVLPVQTATDTASCKTFVQNVTMDSAPNRASPQGITNNVCSNSTVQSVTNNTSPTIQCADLPTGCEQKLGPELGNLVDGVVNGNVSDTPNMTKDAEYHQNDHGLKERTSVPSTDPLVVKPGLTNGLGSDIPSPVDTADKRHPNEPSECESAVKSTVLTEKLKACVDKELPDVAVTSKLRAEQRVEKVANMLQDNRDLKERLLGLNGAVNRISNGTCPERFSKDSDTFATDIQEELLEKAAILSMEAMAKKNEKLEVDLRTALENGCSDVASEPKLNSHPQKNCHSNSMPDCVTGDKCVGDKGDNHPHESQLKQTLLPSNPVIEQGQGDGVCLVVTNKEPSLAANVLQQQQPQQLPQQQLVLQHQQQLQQQQLQQQLQQQISLGDISENSSASSQGELSAALLQQPANSGMSALERAALAADIPGAAEVAAQSGVLPAPAVQGLAVQGGVMQAQQMMTIASPQMVMTMQHPTVSTVGGAMQPVSIQGIMSQAQLVGHMIQQSGGQPIVMQGQAMAAQGQQIQILPVSSQPSSSTGTMAFQQPAVGQPQVLLPNIQLMAGAQPLFINAQQQQMLTAPMLASQQMVGQPQVQLLPSVTSQPQQVLVSIQPQQQLRFVSPVTGQQTDTPTQFHVQIVSGAATSVATVPHTSQQINVVNILPQPPIVAAKSQIVGTQHQVSVTLAPPRIQPMPSSSAPCIVSVVTSTATPSGGSQLSPTSAAKRAAKSPLGGKPSKKKKAARSRSNSSENRPDGTSAQSGQQGAAAESAVQYMCEWAGCQRCFERRQALVKHAMQDHFDHSCSTIVCQWEGCDTLGRQKWSFVQHLQERHLSEVAQKVASVRRQQTPTVSTDPEGGGTAVTVIVPSKPSPAPTPTPTSTTAPTAPVYPEDAALQAVRRFATRPPYQEFMEVKEGPVTKHIRLTSALILRNLARYSSHGRSLIKRHEQHLAYVALSTVEASTAISNCLWEIQKH</sequence>
<dbReference type="InterPro" id="IPR036388">
    <property type="entry name" value="WH-like_DNA-bd_sf"/>
</dbReference>
<evidence type="ECO:0000256" key="2">
    <source>
        <dbReference type="ARBA" id="ARBA00023015"/>
    </source>
</evidence>
<dbReference type="InterPro" id="IPR003150">
    <property type="entry name" value="DNA-bd_RFX"/>
</dbReference>
<dbReference type="InterPro" id="IPR052406">
    <property type="entry name" value="Chromatin_Remodeling_Comp"/>
</dbReference>
<evidence type="ECO:0000313" key="8">
    <source>
        <dbReference type="EMBL" id="KAK2177680.1"/>
    </source>
</evidence>
<feature type="region of interest" description="Disordered" evidence="6">
    <location>
        <begin position="115"/>
        <end position="176"/>
    </location>
</feature>
<evidence type="ECO:0000256" key="1">
    <source>
        <dbReference type="ARBA" id="ARBA00022853"/>
    </source>
</evidence>
<dbReference type="Gene3D" id="1.10.10.10">
    <property type="entry name" value="Winged helix-like DNA-binding domain superfamily/Winged helix DNA-binding domain"/>
    <property type="match status" value="1"/>
</dbReference>
<feature type="domain" description="C2H2-type" evidence="7">
    <location>
        <begin position="1286"/>
        <end position="1311"/>
    </location>
</feature>
<feature type="region of interest" description="Disordered" evidence="6">
    <location>
        <begin position="214"/>
        <end position="251"/>
    </location>
</feature>
<evidence type="ECO:0000256" key="5">
    <source>
        <dbReference type="PROSITE-ProRule" id="PRU00042"/>
    </source>
</evidence>
<dbReference type="GO" id="GO:0008270">
    <property type="term" value="F:zinc ion binding"/>
    <property type="evidence" value="ECO:0007669"/>
    <property type="project" value="UniProtKB-KW"/>
</dbReference>
<feature type="region of interest" description="Disordered" evidence="6">
    <location>
        <begin position="1377"/>
        <end position="1399"/>
    </location>
</feature>
<keyword evidence="1" id="KW-0156">Chromatin regulator</keyword>
<reference evidence="8" key="1">
    <citation type="journal article" date="2023" name="Mol. Biol. Evol.">
        <title>Third-Generation Sequencing Reveals the Adaptive Role of the Epigenome in Three Deep-Sea Polychaetes.</title>
        <authorList>
            <person name="Perez M."/>
            <person name="Aroh O."/>
            <person name="Sun Y."/>
            <person name="Lan Y."/>
            <person name="Juniper S.K."/>
            <person name="Young C.R."/>
            <person name="Angers B."/>
            <person name="Qian P.Y."/>
        </authorList>
    </citation>
    <scope>NUCLEOTIDE SEQUENCE</scope>
    <source>
        <strain evidence="8">R07B-5</strain>
    </source>
</reference>
<dbReference type="PROSITE" id="PS50157">
    <property type="entry name" value="ZINC_FINGER_C2H2_2"/>
    <property type="match status" value="1"/>
</dbReference>
<feature type="compositionally biased region" description="Polar residues" evidence="6">
    <location>
        <begin position="448"/>
        <end position="469"/>
    </location>
</feature>
<name>A0AAD9KUQ4_RIDPI</name>
<protein>
    <recommendedName>
        <fullName evidence="7">C2H2-type domain-containing protein</fullName>
    </recommendedName>
</protein>
<evidence type="ECO:0000256" key="4">
    <source>
        <dbReference type="ARBA" id="ARBA00023242"/>
    </source>
</evidence>
<dbReference type="InterPro" id="IPR013087">
    <property type="entry name" value="Znf_C2H2_type"/>
</dbReference>
<gene>
    <name evidence="8" type="ORF">NP493_585g01035</name>
</gene>
<feature type="compositionally biased region" description="Low complexity" evidence="6">
    <location>
        <begin position="266"/>
        <end position="292"/>
    </location>
</feature>
<feature type="region of interest" description="Disordered" evidence="6">
    <location>
        <begin position="1222"/>
        <end position="1277"/>
    </location>
</feature>
<keyword evidence="3" id="KW-0804">Transcription</keyword>
<organism evidence="8 9">
    <name type="scientific">Ridgeia piscesae</name>
    <name type="common">Tubeworm</name>
    <dbReference type="NCBI Taxonomy" id="27915"/>
    <lineage>
        <taxon>Eukaryota</taxon>
        <taxon>Metazoa</taxon>
        <taxon>Spiralia</taxon>
        <taxon>Lophotrochozoa</taxon>
        <taxon>Annelida</taxon>
        <taxon>Polychaeta</taxon>
        <taxon>Sedentaria</taxon>
        <taxon>Canalipalpata</taxon>
        <taxon>Sabellida</taxon>
        <taxon>Siboglinidae</taxon>
        <taxon>Ridgeia</taxon>
    </lineage>
</organism>
<feature type="region of interest" description="Disordered" evidence="6">
    <location>
        <begin position="640"/>
        <end position="665"/>
    </location>
</feature>
<evidence type="ECO:0000313" key="9">
    <source>
        <dbReference type="Proteomes" id="UP001209878"/>
    </source>
</evidence>
<comment type="caution">
    <text evidence="8">The sequence shown here is derived from an EMBL/GenBank/DDBJ whole genome shotgun (WGS) entry which is preliminary data.</text>
</comment>
<dbReference type="SMART" id="SM00355">
    <property type="entry name" value="ZnF_C2H2"/>
    <property type="match status" value="2"/>
</dbReference>
<feature type="region of interest" description="Disordered" evidence="6">
    <location>
        <begin position="448"/>
        <end position="474"/>
    </location>
</feature>
<dbReference type="Gene3D" id="3.30.160.60">
    <property type="entry name" value="Classic Zinc Finger"/>
    <property type="match status" value="1"/>
</dbReference>